<keyword evidence="2" id="KW-1185">Reference proteome</keyword>
<dbReference type="Proteomes" id="UP000283387">
    <property type="component" value="Unassembled WGS sequence"/>
</dbReference>
<sequence>MKQYLEAYWELIGKLEENSPKIELDELDVLRFDFESEAHDLLPGMEEYCCHQHKDHFDANQSFFHDIGTFDNQIQIKDIDIAENKQFEYMIFRPKSESISREAIFLFHGFNEKNWNKYLTWAQYLAETTRKPVILFPMAFHMNRTLSIWSDKRKMFLMSEKRRQMFPNIVNSSLTNVAISMRLHSRPQRFIWSGLQSYYDVIRFIDQVREGSHTVLHADTQFHVVAYSIGCLLSEILKLANPKGYFTKSKLALFCGGPVFNRLSPVSKFIIDSEANVALYSYLIEHFEKHTAKDKHLQHYIKGPHAEGHIFHAMLNYNENRAYREQLFRNVSDDLMAIGLEQDEVIPSYEIVNTLQGANRDIRIPVHIVDFEFPYNHIAPFPAVAKNSELIDREFRNIFGKIADFITA</sequence>
<name>A0A419W6D6_9BACT</name>
<dbReference type="EMBL" id="RAPN01000001">
    <property type="protein sequence ID" value="RKD91028.1"/>
    <property type="molecule type" value="Genomic_DNA"/>
</dbReference>
<dbReference type="InterPro" id="IPR029058">
    <property type="entry name" value="AB_hydrolase_fold"/>
</dbReference>
<dbReference type="AlphaFoldDB" id="A0A419W6D6"/>
<comment type="caution">
    <text evidence="1">The sequence shown here is derived from an EMBL/GenBank/DDBJ whole genome shotgun (WGS) entry which is preliminary data.</text>
</comment>
<evidence type="ECO:0000313" key="1">
    <source>
        <dbReference type="EMBL" id="RKD91028.1"/>
    </source>
</evidence>
<evidence type="ECO:0000313" key="2">
    <source>
        <dbReference type="Proteomes" id="UP000283387"/>
    </source>
</evidence>
<reference evidence="1 2" key="1">
    <citation type="submission" date="2018-09" db="EMBL/GenBank/DDBJ databases">
        <title>Genomic Encyclopedia of Archaeal and Bacterial Type Strains, Phase II (KMG-II): from individual species to whole genera.</title>
        <authorList>
            <person name="Goeker M."/>
        </authorList>
    </citation>
    <scope>NUCLEOTIDE SEQUENCE [LARGE SCALE GENOMIC DNA]</scope>
    <source>
        <strain evidence="1 2">DSM 27148</strain>
    </source>
</reference>
<proteinExistence type="predicted"/>
<dbReference type="SUPFAM" id="SSF53474">
    <property type="entry name" value="alpha/beta-Hydrolases"/>
    <property type="match status" value="1"/>
</dbReference>
<gene>
    <name evidence="1" type="ORF">BC643_1377</name>
</gene>
<dbReference type="OrthoDB" id="5521540at2"/>
<evidence type="ECO:0008006" key="3">
    <source>
        <dbReference type="Google" id="ProtNLM"/>
    </source>
</evidence>
<protein>
    <recommendedName>
        <fullName evidence="3">Alpha/beta hydrolase</fullName>
    </recommendedName>
</protein>
<dbReference type="RefSeq" id="WP_120272368.1">
    <property type="nucleotide sequence ID" value="NZ_RAPN01000001.1"/>
</dbReference>
<organism evidence="1 2">
    <name type="scientific">Mangrovibacterium diazotrophicum</name>
    <dbReference type="NCBI Taxonomy" id="1261403"/>
    <lineage>
        <taxon>Bacteria</taxon>
        <taxon>Pseudomonadati</taxon>
        <taxon>Bacteroidota</taxon>
        <taxon>Bacteroidia</taxon>
        <taxon>Marinilabiliales</taxon>
        <taxon>Prolixibacteraceae</taxon>
        <taxon>Mangrovibacterium</taxon>
    </lineage>
</organism>
<accession>A0A419W6D6</accession>
<dbReference type="Pfam" id="PF19519">
    <property type="entry name" value="DUF6051"/>
    <property type="match status" value="1"/>
</dbReference>
<dbReference type="InterPro" id="IPR046114">
    <property type="entry name" value="DUF6051"/>
</dbReference>